<feature type="domain" description="Riboflavin kinase" evidence="16">
    <location>
        <begin position="183"/>
        <end position="312"/>
    </location>
</feature>
<dbReference type="GO" id="GO:0005524">
    <property type="term" value="F:ATP binding"/>
    <property type="evidence" value="ECO:0007669"/>
    <property type="project" value="UniProtKB-UniRule"/>
</dbReference>
<comment type="pathway">
    <text evidence="3 15">Cofactor biosynthesis; FMN biosynthesis; FMN from riboflavin (ATP route): step 1/1.</text>
</comment>
<gene>
    <name evidence="17" type="ORF">EL26_12850</name>
</gene>
<keyword evidence="7 15" id="KW-0548">Nucleotidyltransferase</keyword>
<reference evidence="17 18" key="1">
    <citation type="journal article" date="2013" name="Int. J. Syst. Evol. Microbiol.">
        <title>Tumebacillus flagellatus sp. nov., an alpha-amylase/pullulanase-producing bacterium isolated from cassava wastewater.</title>
        <authorList>
            <person name="Wang Q."/>
            <person name="Xie N."/>
            <person name="Qin Y."/>
            <person name="Shen N."/>
            <person name="Zhu J."/>
            <person name="Mi H."/>
            <person name="Huang R."/>
        </authorList>
    </citation>
    <scope>NUCLEOTIDE SEQUENCE [LARGE SCALE GENOMIC DNA]</scope>
    <source>
        <strain evidence="17 18">GST4</strain>
    </source>
</reference>
<keyword evidence="4 15" id="KW-0285">Flavoprotein</keyword>
<dbReference type="Pfam" id="PF06574">
    <property type="entry name" value="FAD_syn"/>
    <property type="match status" value="1"/>
</dbReference>
<dbReference type="InterPro" id="IPR004821">
    <property type="entry name" value="Cyt_trans-like"/>
</dbReference>
<dbReference type="EC" id="2.7.7.2" evidence="15"/>
<dbReference type="EMBL" id="JMIR01000016">
    <property type="protein sequence ID" value="KEO82979.1"/>
    <property type="molecule type" value="Genomic_DNA"/>
</dbReference>
<evidence type="ECO:0000256" key="10">
    <source>
        <dbReference type="ARBA" id="ARBA00022827"/>
    </source>
</evidence>
<dbReference type="GO" id="GO:0003919">
    <property type="term" value="F:FMN adenylyltransferase activity"/>
    <property type="evidence" value="ECO:0007669"/>
    <property type="project" value="UniProtKB-UniRule"/>
</dbReference>
<dbReference type="PIRSF" id="PIRSF004491">
    <property type="entry name" value="FAD_Synth"/>
    <property type="match status" value="1"/>
</dbReference>
<dbReference type="GO" id="GO:0006747">
    <property type="term" value="P:FAD biosynthetic process"/>
    <property type="evidence" value="ECO:0007669"/>
    <property type="project" value="UniProtKB-UniRule"/>
</dbReference>
<dbReference type="EC" id="2.7.1.26" evidence="15"/>
<comment type="caution">
    <text evidence="17">The sequence shown here is derived from an EMBL/GenBank/DDBJ whole genome shotgun (WGS) entry which is preliminary data.</text>
</comment>
<evidence type="ECO:0000256" key="5">
    <source>
        <dbReference type="ARBA" id="ARBA00022643"/>
    </source>
</evidence>
<evidence type="ECO:0000256" key="9">
    <source>
        <dbReference type="ARBA" id="ARBA00022777"/>
    </source>
</evidence>
<comment type="pathway">
    <text evidence="2 15">Cofactor biosynthesis; FAD biosynthesis; FAD from FMN: step 1/1.</text>
</comment>
<keyword evidence="6 15" id="KW-0808">Transferase</keyword>
<dbReference type="RefSeq" id="WP_038088984.1">
    <property type="nucleotide sequence ID" value="NZ_JMIR01000016.1"/>
</dbReference>
<evidence type="ECO:0000256" key="6">
    <source>
        <dbReference type="ARBA" id="ARBA00022679"/>
    </source>
</evidence>
<dbReference type="Gene3D" id="2.40.30.30">
    <property type="entry name" value="Riboflavin kinase-like"/>
    <property type="match status" value="1"/>
</dbReference>
<dbReference type="Gene3D" id="3.40.50.620">
    <property type="entry name" value="HUPs"/>
    <property type="match status" value="1"/>
</dbReference>
<evidence type="ECO:0000256" key="14">
    <source>
        <dbReference type="ARBA" id="ARBA00049494"/>
    </source>
</evidence>
<keyword evidence="9 15" id="KW-0418">Kinase</keyword>
<sequence>MEILKINGFPEGLAARPSVMALGNFDGLHVGHQQLISRAKELADASGLPASVLTFDPHPRVVLGRGHYNNLLTPFEEKMRVLQGMGVQTTYVVNFTTDFACLTAEEFVFNFLAGLNPQTVVVGFDYSFGRGGIADASLLKKLAEQIGIYVEIVGAVNRYGEKVSSTLIREKLSYGDVRLVQELLGRPYVVSGHVVHGEKRGRLLGFPTANIELSESYSLPKNGVYLVRVHIGGDYGGVWHAGVMNIGTKPTFHDQAHRSLEAHLFHFDGDIYGQPVYVELLDFLRDEKKFFSIDELIAQIGADVQEAQARLAQYSV</sequence>
<dbReference type="InterPro" id="IPR014729">
    <property type="entry name" value="Rossmann-like_a/b/a_fold"/>
</dbReference>
<evidence type="ECO:0000256" key="4">
    <source>
        <dbReference type="ARBA" id="ARBA00022630"/>
    </source>
</evidence>
<evidence type="ECO:0000256" key="8">
    <source>
        <dbReference type="ARBA" id="ARBA00022741"/>
    </source>
</evidence>
<evidence type="ECO:0000313" key="18">
    <source>
        <dbReference type="Proteomes" id="UP000027931"/>
    </source>
</evidence>
<organism evidence="17 18">
    <name type="scientific">Tumebacillus flagellatus</name>
    <dbReference type="NCBI Taxonomy" id="1157490"/>
    <lineage>
        <taxon>Bacteria</taxon>
        <taxon>Bacillati</taxon>
        <taxon>Bacillota</taxon>
        <taxon>Bacilli</taxon>
        <taxon>Bacillales</taxon>
        <taxon>Alicyclobacillaceae</taxon>
        <taxon>Tumebacillus</taxon>
    </lineage>
</organism>
<name>A0A074LPG6_9BACL</name>
<evidence type="ECO:0000256" key="13">
    <source>
        <dbReference type="ARBA" id="ARBA00047880"/>
    </source>
</evidence>
<dbReference type="STRING" id="1157490.EL26_12850"/>
<comment type="function">
    <text evidence="1">Catalyzes the phosphorylation of riboflavin to FMN followed by the adenylation of FMN to FAD.</text>
</comment>
<dbReference type="PANTHER" id="PTHR22749">
    <property type="entry name" value="RIBOFLAVIN KINASE/FMN ADENYLYLTRANSFERASE"/>
    <property type="match status" value="1"/>
</dbReference>
<dbReference type="InterPro" id="IPR023465">
    <property type="entry name" value="Riboflavin_kinase_dom_sf"/>
</dbReference>
<dbReference type="GO" id="GO:0009231">
    <property type="term" value="P:riboflavin biosynthetic process"/>
    <property type="evidence" value="ECO:0007669"/>
    <property type="project" value="InterPro"/>
</dbReference>
<dbReference type="NCBIfam" id="TIGR00125">
    <property type="entry name" value="cyt_tran_rel"/>
    <property type="match status" value="1"/>
</dbReference>
<dbReference type="UniPathway" id="UPA00276">
    <property type="reaction ID" value="UER00406"/>
</dbReference>
<protein>
    <recommendedName>
        <fullName evidence="15">Riboflavin biosynthesis protein</fullName>
    </recommendedName>
    <domain>
        <recommendedName>
            <fullName evidence="15">Riboflavin kinase</fullName>
            <ecNumber evidence="15">2.7.1.26</ecNumber>
        </recommendedName>
        <alternativeName>
            <fullName evidence="15">Flavokinase</fullName>
        </alternativeName>
    </domain>
    <domain>
        <recommendedName>
            <fullName evidence="15">FMN adenylyltransferase</fullName>
            <ecNumber evidence="15">2.7.7.2</ecNumber>
        </recommendedName>
        <alternativeName>
            <fullName evidence="15">FAD pyrophosphorylase</fullName>
        </alternativeName>
        <alternativeName>
            <fullName evidence="15">FAD synthase</fullName>
        </alternativeName>
    </domain>
</protein>
<dbReference type="Proteomes" id="UP000027931">
    <property type="component" value="Unassembled WGS sequence"/>
</dbReference>
<dbReference type="InterPro" id="IPR015864">
    <property type="entry name" value="FAD_synthase"/>
</dbReference>
<keyword evidence="12" id="KW-0511">Multifunctional enzyme</keyword>
<comment type="catalytic activity">
    <reaction evidence="14 15">
        <text>FMN + ATP + H(+) = FAD + diphosphate</text>
        <dbReference type="Rhea" id="RHEA:17237"/>
        <dbReference type="ChEBI" id="CHEBI:15378"/>
        <dbReference type="ChEBI" id="CHEBI:30616"/>
        <dbReference type="ChEBI" id="CHEBI:33019"/>
        <dbReference type="ChEBI" id="CHEBI:57692"/>
        <dbReference type="ChEBI" id="CHEBI:58210"/>
        <dbReference type="EC" id="2.7.7.2"/>
    </reaction>
</comment>
<keyword evidence="8 15" id="KW-0547">Nucleotide-binding</keyword>
<keyword evidence="5 15" id="KW-0288">FMN</keyword>
<dbReference type="UniPathway" id="UPA00277">
    <property type="reaction ID" value="UER00407"/>
</dbReference>
<dbReference type="OrthoDB" id="9803667at2"/>
<dbReference type="GO" id="GO:0008531">
    <property type="term" value="F:riboflavin kinase activity"/>
    <property type="evidence" value="ECO:0007669"/>
    <property type="project" value="UniProtKB-UniRule"/>
</dbReference>
<dbReference type="SMART" id="SM00904">
    <property type="entry name" value="Flavokinase"/>
    <property type="match status" value="1"/>
</dbReference>
<evidence type="ECO:0000256" key="11">
    <source>
        <dbReference type="ARBA" id="ARBA00022840"/>
    </source>
</evidence>
<dbReference type="NCBIfam" id="TIGR00083">
    <property type="entry name" value="ribF"/>
    <property type="match status" value="1"/>
</dbReference>
<dbReference type="GO" id="GO:0009398">
    <property type="term" value="P:FMN biosynthetic process"/>
    <property type="evidence" value="ECO:0007669"/>
    <property type="project" value="UniProtKB-UniRule"/>
</dbReference>
<keyword evidence="18" id="KW-1185">Reference proteome</keyword>
<evidence type="ECO:0000256" key="1">
    <source>
        <dbReference type="ARBA" id="ARBA00002121"/>
    </source>
</evidence>
<dbReference type="FunFam" id="3.40.50.620:FF:000021">
    <property type="entry name" value="Riboflavin biosynthesis protein"/>
    <property type="match status" value="1"/>
</dbReference>
<evidence type="ECO:0000259" key="16">
    <source>
        <dbReference type="SMART" id="SM00904"/>
    </source>
</evidence>
<keyword evidence="10 15" id="KW-0274">FAD</keyword>
<comment type="similarity">
    <text evidence="15">Belongs to the ribF family.</text>
</comment>
<evidence type="ECO:0000256" key="2">
    <source>
        <dbReference type="ARBA" id="ARBA00004726"/>
    </source>
</evidence>
<dbReference type="SUPFAM" id="SSF52374">
    <property type="entry name" value="Nucleotidylyl transferase"/>
    <property type="match status" value="1"/>
</dbReference>
<dbReference type="SUPFAM" id="SSF82114">
    <property type="entry name" value="Riboflavin kinase-like"/>
    <property type="match status" value="1"/>
</dbReference>
<dbReference type="Pfam" id="PF01687">
    <property type="entry name" value="Flavokinase"/>
    <property type="match status" value="1"/>
</dbReference>
<keyword evidence="11 15" id="KW-0067">ATP-binding</keyword>
<dbReference type="NCBIfam" id="NF004162">
    <property type="entry name" value="PRK05627.1-5"/>
    <property type="match status" value="1"/>
</dbReference>
<evidence type="ECO:0000256" key="3">
    <source>
        <dbReference type="ARBA" id="ARBA00005201"/>
    </source>
</evidence>
<dbReference type="InterPro" id="IPR015865">
    <property type="entry name" value="Riboflavin_kinase_bac/euk"/>
</dbReference>
<dbReference type="AlphaFoldDB" id="A0A074LPG6"/>
<accession>A0A074LPG6</accession>
<proteinExistence type="inferred from homology"/>
<dbReference type="InterPro" id="IPR023468">
    <property type="entry name" value="Riboflavin_kinase"/>
</dbReference>
<evidence type="ECO:0000313" key="17">
    <source>
        <dbReference type="EMBL" id="KEO82979.1"/>
    </source>
</evidence>
<evidence type="ECO:0000256" key="7">
    <source>
        <dbReference type="ARBA" id="ARBA00022695"/>
    </source>
</evidence>
<dbReference type="InterPro" id="IPR002606">
    <property type="entry name" value="Riboflavin_kinase_bac"/>
</dbReference>
<comment type="catalytic activity">
    <reaction evidence="13 15">
        <text>riboflavin + ATP = FMN + ADP + H(+)</text>
        <dbReference type="Rhea" id="RHEA:14357"/>
        <dbReference type="ChEBI" id="CHEBI:15378"/>
        <dbReference type="ChEBI" id="CHEBI:30616"/>
        <dbReference type="ChEBI" id="CHEBI:57986"/>
        <dbReference type="ChEBI" id="CHEBI:58210"/>
        <dbReference type="ChEBI" id="CHEBI:456216"/>
        <dbReference type="EC" id="2.7.1.26"/>
    </reaction>
</comment>
<dbReference type="eggNOG" id="COG0196">
    <property type="taxonomic scope" value="Bacteria"/>
</dbReference>
<dbReference type="PANTHER" id="PTHR22749:SF6">
    <property type="entry name" value="RIBOFLAVIN KINASE"/>
    <property type="match status" value="1"/>
</dbReference>
<dbReference type="CDD" id="cd02064">
    <property type="entry name" value="FAD_synthetase_N"/>
    <property type="match status" value="1"/>
</dbReference>
<dbReference type="FunFam" id="2.40.30.30:FF:000003">
    <property type="entry name" value="Riboflavin biosynthesis protein"/>
    <property type="match status" value="1"/>
</dbReference>
<dbReference type="NCBIfam" id="NF004160">
    <property type="entry name" value="PRK05627.1-3"/>
    <property type="match status" value="1"/>
</dbReference>
<evidence type="ECO:0000256" key="12">
    <source>
        <dbReference type="ARBA" id="ARBA00023268"/>
    </source>
</evidence>
<evidence type="ECO:0000256" key="15">
    <source>
        <dbReference type="PIRNR" id="PIRNR004491"/>
    </source>
</evidence>